<dbReference type="AlphaFoldDB" id="A9WTR0"/>
<dbReference type="InterPro" id="IPR011701">
    <property type="entry name" value="MFS"/>
</dbReference>
<dbReference type="EMBL" id="CP000910">
    <property type="protein sequence ID" value="ABY24581.1"/>
    <property type="molecule type" value="Genomic_DNA"/>
</dbReference>
<organism evidence="8 9">
    <name type="scientific">Renibacterium salmoninarum (strain ATCC 33209 / DSM 20767 / JCM 11484 / NBRC 15589 / NCIMB 2235)</name>
    <dbReference type="NCBI Taxonomy" id="288705"/>
    <lineage>
        <taxon>Bacteria</taxon>
        <taxon>Bacillati</taxon>
        <taxon>Actinomycetota</taxon>
        <taxon>Actinomycetes</taxon>
        <taxon>Micrococcales</taxon>
        <taxon>Micrococcaceae</taxon>
        <taxon>Renibacterium</taxon>
    </lineage>
</organism>
<dbReference type="Proteomes" id="UP000002007">
    <property type="component" value="Chromosome"/>
</dbReference>
<keyword evidence="5 6" id="KW-0472">Membrane</keyword>
<proteinExistence type="predicted"/>
<keyword evidence="2" id="KW-0813">Transport</keyword>
<dbReference type="PANTHER" id="PTHR42718:SF9">
    <property type="entry name" value="MAJOR FACILITATOR SUPERFAMILY MULTIDRUG TRANSPORTER MFSC"/>
    <property type="match status" value="1"/>
</dbReference>
<dbReference type="Gene3D" id="1.20.1250.20">
    <property type="entry name" value="MFS general substrate transporter like domains"/>
    <property type="match status" value="2"/>
</dbReference>
<dbReference type="GO" id="GO:0005886">
    <property type="term" value="C:plasma membrane"/>
    <property type="evidence" value="ECO:0007669"/>
    <property type="project" value="UniProtKB-SubCell"/>
</dbReference>
<feature type="transmembrane region" description="Helical" evidence="6">
    <location>
        <begin position="242"/>
        <end position="262"/>
    </location>
</feature>
<feature type="domain" description="Major facilitator superfamily (MFS) profile" evidence="7">
    <location>
        <begin position="1"/>
        <end position="308"/>
    </location>
</feature>
<feature type="transmembrane region" description="Helical" evidence="6">
    <location>
        <begin position="111"/>
        <end position="128"/>
    </location>
</feature>
<feature type="transmembrane region" description="Helical" evidence="6">
    <location>
        <begin position="148"/>
        <end position="168"/>
    </location>
</feature>
<accession>A9WTR0</accession>
<evidence type="ECO:0000256" key="1">
    <source>
        <dbReference type="ARBA" id="ARBA00004651"/>
    </source>
</evidence>
<name>A9WTR0_RENSM</name>
<comment type="subcellular location">
    <subcellularLocation>
        <location evidence="1">Cell membrane</location>
        <topology evidence="1">Multi-pass membrane protein</topology>
    </subcellularLocation>
</comment>
<evidence type="ECO:0000256" key="2">
    <source>
        <dbReference type="ARBA" id="ARBA00022448"/>
    </source>
</evidence>
<evidence type="ECO:0000256" key="4">
    <source>
        <dbReference type="ARBA" id="ARBA00022989"/>
    </source>
</evidence>
<protein>
    <submittedName>
        <fullName evidence="8">Multidrug resistance protein B</fullName>
    </submittedName>
</protein>
<evidence type="ECO:0000256" key="3">
    <source>
        <dbReference type="ARBA" id="ARBA00022692"/>
    </source>
</evidence>
<evidence type="ECO:0000256" key="6">
    <source>
        <dbReference type="SAM" id="Phobius"/>
    </source>
</evidence>
<evidence type="ECO:0000259" key="7">
    <source>
        <dbReference type="PROSITE" id="PS50850"/>
    </source>
</evidence>
<evidence type="ECO:0000313" key="9">
    <source>
        <dbReference type="Proteomes" id="UP000002007"/>
    </source>
</evidence>
<dbReference type="Pfam" id="PF07690">
    <property type="entry name" value="MFS_1"/>
    <property type="match status" value="1"/>
</dbReference>
<feature type="transmembrane region" description="Helical" evidence="6">
    <location>
        <begin position="81"/>
        <end position="99"/>
    </location>
</feature>
<dbReference type="KEGG" id="rsa:RSal33209_2857"/>
<sequence length="308" mass="32927">MGISIMRDELPKERVASAVALMSATLGIGSALGLPLSGLIYESLGWEAIFWLSTVVSVLLIIAVLLVVPESELRAKGRFDFFGAALLSVALTALLLAISKGDNWGWSSEPVILFFITAVVFWAAWVPYELRVSQPMVDLRTSSRRPVLLTNLASLLVGFSMYASMLATTQQLQLPEISGFGFGLAVTVAGLCMAPSGLAMVAFAPISAALTKRFGAKTTLIVGAAVLAGAYIARVFLTGEVWMIILGATTVSIGTAIAYAAMPTLIMRAVPMDSTRCFARWELRRRARPLPRSSPPLLPSTAPLRCPH</sequence>
<dbReference type="STRING" id="288705.RSal33209_2857"/>
<gene>
    <name evidence="8" type="ordered locus">RSal33209_2857</name>
</gene>
<evidence type="ECO:0000313" key="8">
    <source>
        <dbReference type="EMBL" id="ABY24581.1"/>
    </source>
</evidence>
<evidence type="ECO:0000256" key="5">
    <source>
        <dbReference type="ARBA" id="ARBA00023136"/>
    </source>
</evidence>
<dbReference type="eggNOG" id="COG2807">
    <property type="taxonomic scope" value="Bacteria"/>
</dbReference>
<feature type="transmembrane region" description="Helical" evidence="6">
    <location>
        <begin position="218"/>
        <end position="236"/>
    </location>
</feature>
<dbReference type="PANTHER" id="PTHR42718">
    <property type="entry name" value="MAJOR FACILITATOR SUPERFAMILY MULTIDRUG TRANSPORTER MFSC"/>
    <property type="match status" value="1"/>
</dbReference>
<feature type="transmembrane region" description="Helical" evidence="6">
    <location>
        <begin position="180"/>
        <end position="206"/>
    </location>
</feature>
<dbReference type="PROSITE" id="PS50850">
    <property type="entry name" value="MFS"/>
    <property type="match status" value="1"/>
</dbReference>
<dbReference type="GO" id="GO:0022857">
    <property type="term" value="F:transmembrane transporter activity"/>
    <property type="evidence" value="ECO:0007669"/>
    <property type="project" value="InterPro"/>
</dbReference>
<dbReference type="SUPFAM" id="SSF103473">
    <property type="entry name" value="MFS general substrate transporter"/>
    <property type="match status" value="1"/>
</dbReference>
<dbReference type="HOGENOM" id="CLU_902759_0_0_11"/>
<feature type="transmembrane region" description="Helical" evidence="6">
    <location>
        <begin position="49"/>
        <end position="69"/>
    </location>
</feature>
<reference evidence="9" key="1">
    <citation type="journal article" date="2008" name="J. Bacteriol.">
        <title>Genome sequence of the fish pathogen Renibacterium salmoninarum suggests reductive evolution away from an environmental Arthrobacter ancestor.</title>
        <authorList>
            <person name="Wiens G.D."/>
            <person name="Rockey D.D."/>
            <person name="Wu Z."/>
            <person name="Chang J."/>
            <person name="Levy R."/>
            <person name="Crane S."/>
            <person name="Chen D.S."/>
            <person name="Capri G.R."/>
            <person name="Burnett J.R."/>
            <person name="Sudheesh P.S."/>
            <person name="Schipma M.J."/>
            <person name="Burd H."/>
            <person name="Bhattacharyya A."/>
            <person name="Rhodes L.D."/>
            <person name="Kaul R."/>
            <person name="Strom M.S."/>
        </authorList>
    </citation>
    <scope>NUCLEOTIDE SEQUENCE [LARGE SCALE GENOMIC DNA]</scope>
    <source>
        <strain evidence="9">ATCC 33209 / DSM 20767 / JCM 11484 / NBRC 15589 / NCIMB 2235</strain>
    </source>
</reference>
<dbReference type="InterPro" id="IPR036259">
    <property type="entry name" value="MFS_trans_sf"/>
</dbReference>
<keyword evidence="4 6" id="KW-1133">Transmembrane helix</keyword>
<keyword evidence="9" id="KW-1185">Reference proteome</keyword>
<dbReference type="RefSeq" id="WP_012246231.1">
    <property type="nucleotide sequence ID" value="NC_010168.1"/>
</dbReference>
<keyword evidence="3 6" id="KW-0812">Transmembrane</keyword>
<dbReference type="InterPro" id="IPR020846">
    <property type="entry name" value="MFS_dom"/>
</dbReference>